<protein>
    <submittedName>
        <fullName evidence="2">Uncharacterized protein</fullName>
    </submittedName>
</protein>
<name>A0A4P7NQ95_PYROR</name>
<evidence type="ECO:0000313" key="2">
    <source>
        <dbReference type="EMBL" id="QBZ64565.1"/>
    </source>
</evidence>
<organism evidence="2 3">
    <name type="scientific">Pyricularia oryzae</name>
    <name type="common">Rice blast fungus</name>
    <name type="synonym">Magnaporthe oryzae</name>
    <dbReference type="NCBI Taxonomy" id="318829"/>
    <lineage>
        <taxon>Eukaryota</taxon>
        <taxon>Fungi</taxon>
        <taxon>Dikarya</taxon>
        <taxon>Ascomycota</taxon>
        <taxon>Pezizomycotina</taxon>
        <taxon>Sordariomycetes</taxon>
        <taxon>Sordariomycetidae</taxon>
        <taxon>Magnaporthales</taxon>
        <taxon>Pyriculariaceae</taxon>
        <taxon>Pyricularia</taxon>
    </lineage>
</organism>
<evidence type="ECO:0000256" key="1">
    <source>
        <dbReference type="SAM" id="MobiDB-lite"/>
    </source>
</evidence>
<gene>
    <name evidence="2" type="ORF">PoMZ_06263</name>
</gene>
<dbReference type="AlphaFoldDB" id="A0A4P7NQ95"/>
<accession>A0A4P7NQ95</accession>
<feature type="region of interest" description="Disordered" evidence="1">
    <location>
        <begin position="1"/>
        <end position="40"/>
    </location>
</feature>
<reference evidence="2 3" key="1">
    <citation type="journal article" date="2019" name="Mol. Biol. Evol.">
        <title>Blast fungal genomes show frequent chromosomal changes, gene gains and losses, and effector gene turnover.</title>
        <authorList>
            <person name="Gomez Luciano L.B."/>
            <person name="Jason Tsai I."/>
            <person name="Chuma I."/>
            <person name="Tosa Y."/>
            <person name="Chen Y.H."/>
            <person name="Li J.Y."/>
            <person name="Li M.Y."/>
            <person name="Jade Lu M.Y."/>
            <person name="Nakayashiki H."/>
            <person name="Li W.H."/>
        </authorList>
    </citation>
    <scope>NUCLEOTIDE SEQUENCE [LARGE SCALE GENOMIC DNA]</scope>
    <source>
        <strain evidence="2">MZ5-1-6</strain>
    </source>
</reference>
<evidence type="ECO:0000313" key="3">
    <source>
        <dbReference type="Proteomes" id="UP000294847"/>
    </source>
</evidence>
<sequence>MFSTDILAGNPNPKRLPELQARAPTPEPIMGQLRKFRGGP</sequence>
<dbReference type="EMBL" id="CP034209">
    <property type="protein sequence ID" value="QBZ64565.1"/>
    <property type="molecule type" value="Genomic_DNA"/>
</dbReference>
<dbReference type="Proteomes" id="UP000294847">
    <property type="component" value="Chromosome 6"/>
</dbReference>
<proteinExistence type="predicted"/>